<dbReference type="Proteomes" id="UP000295087">
    <property type="component" value="Unassembled WGS sequence"/>
</dbReference>
<comment type="caution">
    <text evidence="1">The sequence shown here is derived from an EMBL/GenBank/DDBJ whole genome shotgun (WGS) entry which is preliminary data.</text>
</comment>
<name>A0A4R6NYA5_NOCIG</name>
<accession>A0A4R6NYA5</accession>
<keyword evidence="2" id="KW-1185">Reference proteome</keyword>
<evidence type="ECO:0008006" key="3">
    <source>
        <dbReference type="Google" id="ProtNLM"/>
    </source>
</evidence>
<dbReference type="RefSeq" id="WP_243750169.1">
    <property type="nucleotide sequence ID" value="NZ_SNXK01000022.1"/>
</dbReference>
<dbReference type="EMBL" id="SNXK01000022">
    <property type="protein sequence ID" value="TDP27743.1"/>
    <property type="molecule type" value="Genomic_DNA"/>
</dbReference>
<dbReference type="AlphaFoldDB" id="A0A4R6NYA5"/>
<organism evidence="1 2">
    <name type="scientific">Nocardia ignorata</name>
    <dbReference type="NCBI Taxonomy" id="145285"/>
    <lineage>
        <taxon>Bacteria</taxon>
        <taxon>Bacillati</taxon>
        <taxon>Actinomycetota</taxon>
        <taxon>Actinomycetes</taxon>
        <taxon>Mycobacteriales</taxon>
        <taxon>Nocardiaceae</taxon>
        <taxon>Nocardia</taxon>
    </lineage>
</organism>
<sequence>MPTLVLAETVCDQCRAPTLAADLINTAERDRLCSSCGAELSVCDECGSPSSDLIGTEDGDQLCADCRAGWSRCPDCQGLVRDLDQIAGGHDVCSSCARDYLRCGDCLGRTAHSYTVDGGAEVCERCENDYRECDDCVTLVPIGTDRCAECRTEHPAIHDYFYKPTPVFHGDGPLYLGLELEIRATRDGFTDAVDTTVTAIGDLAYLKQDGSITCGFELVTHPMTYDYAITEFPWSLLPQLRLLGCHTDDGVGIHIHLSRDGFDSPAHIYRWMKFIHRNQSEVTTLARRISNWAQFSPAARRRCREFAHGSHHGFGRQQAINVFPEDTFELRVFASSLKPQQVQAALGFAHASVEYTRTLRSRDIARYRGWEWSTFTTWLVARPDYAPLVAELARLGIDGHLARAS</sequence>
<gene>
    <name evidence="1" type="ORF">DFR75_12215</name>
</gene>
<evidence type="ECO:0000313" key="2">
    <source>
        <dbReference type="Proteomes" id="UP000295087"/>
    </source>
</evidence>
<evidence type="ECO:0000313" key="1">
    <source>
        <dbReference type="EMBL" id="TDP27743.1"/>
    </source>
</evidence>
<protein>
    <recommendedName>
        <fullName evidence="3">Amidoligase enzyme</fullName>
    </recommendedName>
</protein>
<reference evidence="1 2" key="1">
    <citation type="submission" date="2019-03" db="EMBL/GenBank/DDBJ databases">
        <title>Genomic Encyclopedia of Type Strains, Phase IV (KMG-IV): sequencing the most valuable type-strain genomes for metagenomic binning, comparative biology and taxonomic classification.</title>
        <authorList>
            <person name="Goeker M."/>
        </authorList>
    </citation>
    <scope>NUCLEOTIDE SEQUENCE [LARGE SCALE GENOMIC DNA]</scope>
    <source>
        <strain evidence="1 2">DSM 44496</strain>
    </source>
</reference>
<proteinExistence type="predicted"/>